<comment type="similarity">
    <text evidence="1">Belongs to the universal ribosomal protein uS3 family.</text>
</comment>
<dbReference type="InterPro" id="IPR001351">
    <property type="entry name" value="Ribosomal_uS3_C"/>
</dbReference>
<dbReference type="GO" id="GO:0022627">
    <property type="term" value="C:cytosolic small ribosomal subunit"/>
    <property type="evidence" value="ECO:0007669"/>
    <property type="project" value="TreeGrafter"/>
</dbReference>
<protein>
    <recommendedName>
        <fullName evidence="4">40S ribosomal protein S3</fullName>
    </recommendedName>
</protein>
<dbReference type="Gene3D" id="3.30.1140.32">
    <property type="entry name" value="Ribosomal protein S3, C-terminal domain"/>
    <property type="match status" value="1"/>
</dbReference>
<dbReference type="PANTHER" id="PTHR11760">
    <property type="entry name" value="30S/40S RIBOSOMAL PROTEIN S3"/>
    <property type="match status" value="1"/>
</dbReference>
<evidence type="ECO:0000313" key="7">
    <source>
        <dbReference type="Proteomes" id="UP001201980"/>
    </source>
</evidence>
<gene>
    <name evidence="6" type="ORF">MKZ38_008984</name>
</gene>
<dbReference type="Pfam" id="PF00189">
    <property type="entry name" value="Ribosomal_S3_C"/>
    <property type="match status" value="1"/>
</dbReference>
<dbReference type="Proteomes" id="UP001201980">
    <property type="component" value="Unassembled WGS sequence"/>
</dbReference>
<comment type="caution">
    <text evidence="6">The sequence shown here is derived from an EMBL/GenBank/DDBJ whole genome shotgun (WGS) entry which is preliminary data.</text>
</comment>
<feature type="domain" description="Small ribosomal subunit protein uS3 C-terminal" evidence="5">
    <location>
        <begin position="44"/>
        <end position="81"/>
    </location>
</feature>
<dbReference type="SUPFAM" id="SSF54821">
    <property type="entry name" value="Ribosomal protein S3 C-terminal domain"/>
    <property type="match status" value="1"/>
</dbReference>
<dbReference type="EMBL" id="JAKWBI020000651">
    <property type="protein sequence ID" value="KAJ2893159.1"/>
    <property type="molecule type" value="Genomic_DNA"/>
</dbReference>
<evidence type="ECO:0000256" key="1">
    <source>
        <dbReference type="ARBA" id="ARBA00010761"/>
    </source>
</evidence>
<name>A0AAD5WNS1_9PEZI</name>
<dbReference type="GO" id="GO:0005634">
    <property type="term" value="C:nucleus"/>
    <property type="evidence" value="ECO:0007669"/>
    <property type="project" value="TreeGrafter"/>
</dbReference>
<evidence type="ECO:0000259" key="5">
    <source>
        <dbReference type="Pfam" id="PF00189"/>
    </source>
</evidence>
<keyword evidence="7" id="KW-1185">Reference proteome</keyword>
<evidence type="ECO:0000256" key="4">
    <source>
        <dbReference type="ARBA" id="ARBA00035408"/>
    </source>
</evidence>
<dbReference type="InterPro" id="IPR057258">
    <property type="entry name" value="Ribosomal_uS3"/>
</dbReference>
<evidence type="ECO:0000256" key="3">
    <source>
        <dbReference type="ARBA" id="ARBA00023274"/>
    </source>
</evidence>
<dbReference type="AlphaFoldDB" id="A0AAD5WNS1"/>
<dbReference type="PANTHER" id="PTHR11760:SF32">
    <property type="entry name" value="SMALL RIBOSOMAL SUBUNIT PROTEIN US3"/>
    <property type="match status" value="1"/>
</dbReference>
<dbReference type="GO" id="GO:0006412">
    <property type="term" value="P:translation"/>
    <property type="evidence" value="ECO:0007669"/>
    <property type="project" value="InterPro"/>
</dbReference>
<keyword evidence="2 6" id="KW-0689">Ribosomal protein</keyword>
<accession>A0AAD5WNS1</accession>
<proteinExistence type="inferred from homology"/>
<keyword evidence="3" id="KW-0687">Ribonucleoprotein</keyword>
<reference evidence="6" key="1">
    <citation type="submission" date="2022-07" db="EMBL/GenBank/DDBJ databases">
        <title>Draft genome sequence of Zalerion maritima ATCC 34329, a (micro)plastics degrading marine fungus.</title>
        <authorList>
            <person name="Paco A."/>
            <person name="Goncalves M.F.M."/>
            <person name="Rocha-Santos T.A.P."/>
            <person name="Alves A."/>
        </authorList>
    </citation>
    <scope>NUCLEOTIDE SEQUENCE</scope>
    <source>
        <strain evidence="6">ATCC 34329</strain>
    </source>
</reference>
<sequence>MPLPISSHRSSRSALSSPGTQVSLYDAEVQDRELSVVAQCESLRYKLLNSLAVRRACYGVLCFIMESGAKGCEVAVSGKLRYTGLPQR</sequence>
<dbReference type="GO" id="GO:0003735">
    <property type="term" value="F:structural constituent of ribosome"/>
    <property type="evidence" value="ECO:0007669"/>
    <property type="project" value="InterPro"/>
</dbReference>
<evidence type="ECO:0000313" key="6">
    <source>
        <dbReference type="EMBL" id="KAJ2893159.1"/>
    </source>
</evidence>
<evidence type="ECO:0000256" key="2">
    <source>
        <dbReference type="ARBA" id="ARBA00022980"/>
    </source>
</evidence>
<organism evidence="6 7">
    <name type="scientific">Zalerion maritima</name>
    <dbReference type="NCBI Taxonomy" id="339359"/>
    <lineage>
        <taxon>Eukaryota</taxon>
        <taxon>Fungi</taxon>
        <taxon>Dikarya</taxon>
        <taxon>Ascomycota</taxon>
        <taxon>Pezizomycotina</taxon>
        <taxon>Sordariomycetes</taxon>
        <taxon>Lulworthiomycetidae</taxon>
        <taxon>Lulworthiales</taxon>
        <taxon>Lulworthiaceae</taxon>
        <taxon>Zalerion</taxon>
    </lineage>
</organism>
<dbReference type="InterPro" id="IPR036419">
    <property type="entry name" value="Ribosomal_S3_C_sf"/>
</dbReference>